<dbReference type="EMBL" id="BORT01000030">
    <property type="protein sequence ID" value="GIO50246.1"/>
    <property type="molecule type" value="Genomic_DNA"/>
</dbReference>
<evidence type="ECO:0000256" key="3">
    <source>
        <dbReference type="ARBA" id="ARBA00022692"/>
    </source>
</evidence>
<comment type="caution">
    <text evidence="7">The sequence shown here is derived from an EMBL/GenBank/DDBJ whole genome shotgun (WGS) entry which is preliminary data.</text>
</comment>
<keyword evidence="4 6" id="KW-1133">Transmembrane helix</keyword>
<evidence type="ECO:0000256" key="1">
    <source>
        <dbReference type="ARBA" id="ARBA00004651"/>
    </source>
</evidence>
<protein>
    <recommendedName>
        <fullName evidence="9">ATP synthase subunit I</fullName>
    </recommendedName>
</protein>
<dbReference type="Proteomes" id="UP000682811">
    <property type="component" value="Unassembled WGS sequence"/>
</dbReference>
<keyword evidence="3 6" id="KW-0812">Transmembrane</keyword>
<evidence type="ECO:0008006" key="9">
    <source>
        <dbReference type="Google" id="ProtNLM"/>
    </source>
</evidence>
<keyword evidence="5 6" id="KW-0472">Membrane</keyword>
<feature type="transmembrane region" description="Helical" evidence="6">
    <location>
        <begin position="35"/>
        <end position="53"/>
    </location>
</feature>
<feature type="transmembrane region" description="Helical" evidence="6">
    <location>
        <begin position="97"/>
        <end position="118"/>
    </location>
</feature>
<evidence type="ECO:0000256" key="5">
    <source>
        <dbReference type="ARBA" id="ARBA00023136"/>
    </source>
</evidence>
<feature type="transmembrane region" description="Helical" evidence="6">
    <location>
        <begin position="10"/>
        <end position="29"/>
    </location>
</feature>
<feature type="transmembrane region" description="Helical" evidence="6">
    <location>
        <begin position="74"/>
        <end position="91"/>
    </location>
</feature>
<keyword evidence="8" id="KW-1185">Reference proteome</keyword>
<evidence type="ECO:0000313" key="8">
    <source>
        <dbReference type="Proteomes" id="UP000682811"/>
    </source>
</evidence>
<dbReference type="PANTHER" id="PTHR40035">
    <property type="entry name" value="ATP SYNTHASE PROTEIN I"/>
    <property type="match status" value="1"/>
</dbReference>
<name>A0A920CQU2_9BACL</name>
<evidence type="ECO:0000256" key="4">
    <source>
        <dbReference type="ARBA" id="ARBA00022989"/>
    </source>
</evidence>
<accession>A0A920CQU2</accession>
<dbReference type="PANTHER" id="PTHR40035:SF1">
    <property type="entry name" value="ATP SYNTHASE PROTEIN I"/>
    <property type="match status" value="1"/>
</dbReference>
<dbReference type="InterPro" id="IPR005598">
    <property type="entry name" value="ATP_synth_I"/>
</dbReference>
<dbReference type="GO" id="GO:0005886">
    <property type="term" value="C:plasma membrane"/>
    <property type="evidence" value="ECO:0007669"/>
    <property type="project" value="UniProtKB-SubCell"/>
</dbReference>
<sequence>MNELWKYRRVLTRTTLYFIALCFMGAAFFPEYRSIALGMALGACVSLLNSFYLSYKVRKVTDQALSGESKMVNIGFMTRAAVSVLAIVLAYQKPDKFNLYAVASTLVLSQFLLLFIGIRFSRKQE</sequence>
<dbReference type="AlphaFoldDB" id="A0A920CQU2"/>
<dbReference type="Pfam" id="PF03899">
    <property type="entry name" value="ATP-synt_I"/>
    <property type="match status" value="1"/>
</dbReference>
<gene>
    <name evidence="7" type="ORF">J34TS1_50110</name>
</gene>
<comment type="subcellular location">
    <subcellularLocation>
        <location evidence="1">Cell membrane</location>
        <topology evidence="1">Multi-pass membrane protein</topology>
    </subcellularLocation>
</comment>
<proteinExistence type="predicted"/>
<keyword evidence="2" id="KW-1003">Cell membrane</keyword>
<reference evidence="7 8" key="1">
    <citation type="submission" date="2021-03" db="EMBL/GenBank/DDBJ databases">
        <title>Antimicrobial resistance genes in bacteria isolated from Japanese honey, and their potential for conferring macrolide and lincosamide resistance in the American foulbrood pathogen Paenibacillus larvae.</title>
        <authorList>
            <person name="Okamoto M."/>
            <person name="Kumagai M."/>
            <person name="Kanamori H."/>
            <person name="Takamatsu D."/>
        </authorList>
    </citation>
    <scope>NUCLEOTIDE SEQUENCE [LARGE SCALE GENOMIC DNA]</scope>
    <source>
        <strain evidence="7 8">J34TS1</strain>
    </source>
</reference>
<dbReference type="RefSeq" id="WP_194234017.1">
    <property type="nucleotide sequence ID" value="NZ_AP025343.1"/>
</dbReference>
<evidence type="ECO:0000256" key="6">
    <source>
        <dbReference type="SAM" id="Phobius"/>
    </source>
</evidence>
<evidence type="ECO:0000256" key="2">
    <source>
        <dbReference type="ARBA" id="ARBA00022475"/>
    </source>
</evidence>
<organism evidence="7 8">
    <name type="scientific">Paenibacillus azoreducens</name>
    <dbReference type="NCBI Taxonomy" id="116718"/>
    <lineage>
        <taxon>Bacteria</taxon>
        <taxon>Bacillati</taxon>
        <taxon>Bacillota</taxon>
        <taxon>Bacilli</taxon>
        <taxon>Bacillales</taxon>
        <taxon>Paenibacillaceae</taxon>
        <taxon>Paenibacillus</taxon>
    </lineage>
</organism>
<evidence type="ECO:0000313" key="7">
    <source>
        <dbReference type="EMBL" id="GIO50246.1"/>
    </source>
</evidence>
<dbReference type="InterPro" id="IPR039072">
    <property type="entry name" value="ATP_synth_I_Bacilli"/>
</dbReference>